<dbReference type="AlphaFoldDB" id="X1C1L3"/>
<evidence type="ECO:0000313" key="1">
    <source>
        <dbReference type="EMBL" id="GAH01961.1"/>
    </source>
</evidence>
<accession>X1C1L3</accession>
<evidence type="ECO:0008006" key="2">
    <source>
        <dbReference type="Google" id="ProtNLM"/>
    </source>
</evidence>
<dbReference type="EMBL" id="BART01025527">
    <property type="protein sequence ID" value="GAH01961.1"/>
    <property type="molecule type" value="Genomic_DNA"/>
</dbReference>
<protein>
    <recommendedName>
        <fullName evidence="2">Flavodoxin-like domain-containing protein</fullName>
    </recommendedName>
</protein>
<proteinExistence type="predicted"/>
<reference evidence="1" key="1">
    <citation type="journal article" date="2014" name="Front. Microbiol.">
        <title>High frequency of phylogenetically diverse reductive dehalogenase-homologous genes in deep subseafloor sedimentary metagenomes.</title>
        <authorList>
            <person name="Kawai M."/>
            <person name="Futagami T."/>
            <person name="Toyoda A."/>
            <person name="Takaki Y."/>
            <person name="Nishi S."/>
            <person name="Hori S."/>
            <person name="Arai W."/>
            <person name="Tsubouchi T."/>
            <person name="Morono Y."/>
            <person name="Uchiyama I."/>
            <person name="Ito T."/>
            <person name="Fujiyama A."/>
            <person name="Inagaki F."/>
            <person name="Takami H."/>
        </authorList>
    </citation>
    <scope>NUCLEOTIDE SEQUENCE</scope>
    <source>
        <strain evidence="1">Expedition CK06-06</strain>
    </source>
</reference>
<dbReference type="InterPro" id="IPR029039">
    <property type="entry name" value="Flavoprotein-like_sf"/>
</dbReference>
<gene>
    <name evidence="1" type="ORF">S01H4_45792</name>
</gene>
<dbReference type="Gene3D" id="3.40.50.360">
    <property type="match status" value="1"/>
</dbReference>
<feature type="non-terminal residue" evidence="1">
    <location>
        <position position="58"/>
    </location>
</feature>
<comment type="caution">
    <text evidence="1">The sequence shown here is derived from an EMBL/GenBank/DDBJ whole genome shotgun (WGS) entry which is preliminary data.</text>
</comment>
<sequence length="58" mass="6516">MASCDFMSYLVAYYSRTGHTRTIGEAIAKALSADIDEITEKKNRQGKLNYIKAGRDSR</sequence>
<organism evidence="1">
    <name type="scientific">marine sediment metagenome</name>
    <dbReference type="NCBI Taxonomy" id="412755"/>
    <lineage>
        <taxon>unclassified sequences</taxon>
        <taxon>metagenomes</taxon>
        <taxon>ecological metagenomes</taxon>
    </lineage>
</organism>
<name>X1C1L3_9ZZZZ</name>
<dbReference type="SUPFAM" id="SSF52218">
    <property type="entry name" value="Flavoproteins"/>
    <property type="match status" value="1"/>
</dbReference>